<dbReference type="Proteomes" id="UP001164539">
    <property type="component" value="Chromosome 9"/>
</dbReference>
<proteinExistence type="predicted"/>
<sequence length="495" mass="57569">MFYYFYLMEKQSRHLLEFSAQNPQRPEIKTPNFHEQRHNHIMGKLKGAIFTTLLASNASRSISEESKCHVERRLREFFPRFGNPTHPPYALMIQTAITELNEVGGSIEASISGYIEKNFEGLPWGHATFLRHHLRKLSRSGEIMRKNDGRYMIAVDQGREEEERRVERKEDDMLQEWNKEREKQVIVFGERCQVEKQAGGKKIEVSRQDAEATEQAVEGSSVLLSDEEKSNSEYQHIEMNEEPSHLQLQFKVSDKCALASVQQDLVIVEQSMPKEVLLEVIHEKNKFQEQLMENSHSLEGMGLPKRLIMVEEKKDDLRVEQQHQAKSPCTERATDVEVIEGEKHFQEHEDRFIREENQTHDRPEVMTEEEKKVELKVEQKQHTRSPRTERASDVEAVEGEKQLQEHHIEGETELLGLSCVNKKDLGKNSWVSLGGSSLPVFKRQRKQWQQLQQRKMSIWEENNVVIVCGLQAQQLAEPKIYAQQKAPNSSPDNKQ</sequence>
<reference evidence="1 2" key="1">
    <citation type="journal article" date="2023" name="Science">
        <title>Complex scaffold remodeling in plant triterpene biosynthesis.</title>
        <authorList>
            <person name="De La Pena R."/>
            <person name="Hodgson H."/>
            <person name="Liu J.C."/>
            <person name="Stephenson M.J."/>
            <person name="Martin A.C."/>
            <person name="Owen C."/>
            <person name="Harkess A."/>
            <person name="Leebens-Mack J."/>
            <person name="Jimenez L.E."/>
            <person name="Osbourn A."/>
            <person name="Sattely E.S."/>
        </authorList>
    </citation>
    <scope>NUCLEOTIDE SEQUENCE [LARGE SCALE GENOMIC DNA]</scope>
    <source>
        <strain evidence="2">cv. JPN11</strain>
        <tissue evidence="1">Leaf</tissue>
    </source>
</reference>
<name>A0ACC1XEL3_MELAZ</name>
<evidence type="ECO:0000313" key="2">
    <source>
        <dbReference type="Proteomes" id="UP001164539"/>
    </source>
</evidence>
<dbReference type="EMBL" id="CM051402">
    <property type="protein sequence ID" value="KAJ4709735.1"/>
    <property type="molecule type" value="Genomic_DNA"/>
</dbReference>
<protein>
    <submittedName>
        <fullName evidence="1">HMG-Y-related protein A</fullName>
    </submittedName>
</protein>
<evidence type="ECO:0000313" key="1">
    <source>
        <dbReference type="EMBL" id="KAJ4709735.1"/>
    </source>
</evidence>
<keyword evidence="2" id="KW-1185">Reference proteome</keyword>
<accession>A0ACC1XEL3</accession>
<gene>
    <name evidence="1" type="ORF">OWV82_016007</name>
</gene>
<organism evidence="1 2">
    <name type="scientific">Melia azedarach</name>
    <name type="common">Chinaberry tree</name>
    <dbReference type="NCBI Taxonomy" id="155640"/>
    <lineage>
        <taxon>Eukaryota</taxon>
        <taxon>Viridiplantae</taxon>
        <taxon>Streptophyta</taxon>
        <taxon>Embryophyta</taxon>
        <taxon>Tracheophyta</taxon>
        <taxon>Spermatophyta</taxon>
        <taxon>Magnoliopsida</taxon>
        <taxon>eudicotyledons</taxon>
        <taxon>Gunneridae</taxon>
        <taxon>Pentapetalae</taxon>
        <taxon>rosids</taxon>
        <taxon>malvids</taxon>
        <taxon>Sapindales</taxon>
        <taxon>Meliaceae</taxon>
        <taxon>Melia</taxon>
    </lineage>
</organism>
<comment type="caution">
    <text evidence="1">The sequence shown here is derived from an EMBL/GenBank/DDBJ whole genome shotgun (WGS) entry which is preliminary data.</text>
</comment>